<dbReference type="EMBL" id="JAHLQJ010000010">
    <property type="protein sequence ID" value="MBU5672631.1"/>
    <property type="molecule type" value="Genomic_DNA"/>
</dbReference>
<evidence type="ECO:0000256" key="1">
    <source>
        <dbReference type="SAM" id="MobiDB-lite"/>
    </source>
</evidence>
<keyword evidence="3" id="KW-1185">Reference proteome</keyword>
<protein>
    <submittedName>
        <fullName evidence="2">Uncharacterized protein</fullName>
    </submittedName>
</protein>
<feature type="region of interest" description="Disordered" evidence="1">
    <location>
        <begin position="81"/>
        <end position="103"/>
    </location>
</feature>
<sequence length="180" mass="20448">METERVQVLMFYDKDNQLVGSVGIEDKAYDNAELSRIVYGAIMDVFSVEEAKKIAYYKLEHQYLMFNIALLNEIEEVNDMHQPKSNNPIGPPPQGGSSVNNKRTPASYAANLRETGLFEVREKVTLKLKVIEKLVETMREGLQVHDEVNAVIRSLLTDLDLYASPDAQNGTVERERIEDE</sequence>
<evidence type="ECO:0000313" key="2">
    <source>
        <dbReference type="EMBL" id="MBU5672631.1"/>
    </source>
</evidence>
<dbReference type="Proteomes" id="UP000743001">
    <property type="component" value="Unassembled WGS sequence"/>
</dbReference>
<dbReference type="RefSeq" id="WP_216479217.1">
    <property type="nucleotide sequence ID" value="NZ_JAHLQJ010000010.1"/>
</dbReference>
<organism evidence="2 3">
    <name type="scientific">Paenibacillus brevis</name>
    <dbReference type="NCBI Taxonomy" id="2841508"/>
    <lineage>
        <taxon>Bacteria</taxon>
        <taxon>Bacillati</taxon>
        <taxon>Bacillota</taxon>
        <taxon>Bacilli</taxon>
        <taxon>Bacillales</taxon>
        <taxon>Paenibacillaceae</taxon>
        <taxon>Paenibacillus</taxon>
    </lineage>
</organism>
<name>A0ABS6FU11_9BACL</name>
<proteinExistence type="predicted"/>
<accession>A0ABS6FU11</accession>
<evidence type="ECO:0000313" key="3">
    <source>
        <dbReference type="Proteomes" id="UP000743001"/>
    </source>
</evidence>
<comment type="caution">
    <text evidence="2">The sequence shown here is derived from an EMBL/GenBank/DDBJ whole genome shotgun (WGS) entry which is preliminary data.</text>
</comment>
<gene>
    <name evidence="2" type="ORF">KQJ23_12415</name>
</gene>
<reference evidence="2 3" key="1">
    <citation type="submission" date="2021-06" db="EMBL/GenBank/DDBJ databases">
        <authorList>
            <person name="Sun Q."/>
            <person name="Li D."/>
        </authorList>
    </citation>
    <scope>NUCLEOTIDE SEQUENCE [LARGE SCALE GENOMIC DNA]</scope>
    <source>
        <strain evidence="2 3">MSJ-6</strain>
    </source>
</reference>